<feature type="region of interest" description="Disordered" evidence="5">
    <location>
        <begin position="688"/>
        <end position="764"/>
    </location>
</feature>
<accession>A0A7H8R5R7</accession>
<feature type="domain" description="Protein kinase" evidence="6">
    <location>
        <begin position="23"/>
        <end position="349"/>
    </location>
</feature>
<dbReference type="Gene3D" id="3.30.200.20">
    <property type="entry name" value="Phosphorylase Kinase, domain 1"/>
    <property type="match status" value="1"/>
</dbReference>
<evidence type="ECO:0000313" key="7">
    <source>
        <dbReference type="EMBL" id="QKX61526.1"/>
    </source>
</evidence>
<keyword evidence="1" id="KW-0723">Serine/threonine-protein kinase</keyword>
<evidence type="ECO:0000256" key="5">
    <source>
        <dbReference type="SAM" id="MobiDB-lite"/>
    </source>
</evidence>
<keyword evidence="3 4" id="KW-0067">ATP-binding</keyword>
<dbReference type="SMART" id="SM00220">
    <property type="entry name" value="S_TKc"/>
    <property type="match status" value="1"/>
</dbReference>
<organism evidence="7 8">
    <name type="scientific">Talaromyces rugulosus</name>
    <name type="common">Penicillium rugulosum</name>
    <dbReference type="NCBI Taxonomy" id="121627"/>
    <lineage>
        <taxon>Eukaryota</taxon>
        <taxon>Fungi</taxon>
        <taxon>Dikarya</taxon>
        <taxon>Ascomycota</taxon>
        <taxon>Pezizomycotina</taxon>
        <taxon>Eurotiomycetes</taxon>
        <taxon>Eurotiomycetidae</taxon>
        <taxon>Eurotiales</taxon>
        <taxon>Trichocomaceae</taxon>
        <taxon>Talaromyces</taxon>
        <taxon>Talaromyces sect. Islandici</taxon>
    </lineage>
</organism>
<evidence type="ECO:0000313" key="8">
    <source>
        <dbReference type="Proteomes" id="UP000509510"/>
    </source>
</evidence>
<dbReference type="Pfam" id="PF00069">
    <property type="entry name" value="Pkinase"/>
    <property type="match status" value="1"/>
</dbReference>
<name>A0A7H8R5R7_TALRU</name>
<dbReference type="FunFam" id="1.10.510.10:FF:000314">
    <property type="entry name" value="Serine threonine-protein kinase mak"/>
    <property type="match status" value="1"/>
</dbReference>
<dbReference type="OrthoDB" id="2158884at2759"/>
<dbReference type="RefSeq" id="XP_035347700.1">
    <property type="nucleotide sequence ID" value="XM_035491807.1"/>
</dbReference>
<keyword evidence="2 4" id="KW-0547">Nucleotide-binding</keyword>
<evidence type="ECO:0000256" key="4">
    <source>
        <dbReference type="PROSITE-ProRule" id="PRU10141"/>
    </source>
</evidence>
<feature type="compositionally biased region" description="Polar residues" evidence="5">
    <location>
        <begin position="710"/>
        <end position="719"/>
    </location>
</feature>
<keyword evidence="8" id="KW-1185">Reference proteome</keyword>
<reference evidence="8" key="1">
    <citation type="submission" date="2020-06" db="EMBL/GenBank/DDBJ databases">
        <title>A chromosome-scale genome assembly of Talaromyces rugulosus W13939.</title>
        <authorList>
            <person name="Wang B."/>
            <person name="Guo L."/>
            <person name="Ye K."/>
            <person name="Wang L."/>
        </authorList>
    </citation>
    <scope>NUCLEOTIDE SEQUENCE [LARGE SCALE GENOMIC DNA]</scope>
    <source>
        <strain evidence="8">W13939</strain>
    </source>
</reference>
<dbReference type="PROSITE" id="PS00107">
    <property type="entry name" value="PROTEIN_KINASE_ATP"/>
    <property type="match status" value="1"/>
</dbReference>
<proteinExistence type="predicted"/>
<keyword evidence="1" id="KW-0418">Kinase</keyword>
<gene>
    <name evidence="7" type="ORF">TRUGW13939_08678</name>
</gene>
<dbReference type="InterPro" id="IPR011009">
    <property type="entry name" value="Kinase-like_dom_sf"/>
</dbReference>
<dbReference type="Proteomes" id="UP000509510">
    <property type="component" value="Chromosome V"/>
</dbReference>
<dbReference type="InterPro" id="IPR017441">
    <property type="entry name" value="Protein_kinase_ATP_BS"/>
</dbReference>
<dbReference type="GO" id="GO:0004674">
    <property type="term" value="F:protein serine/threonine kinase activity"/>
    <property type="evidence" value="ECO:0007669"/>
    <property type="project" value="UniProtKB-KW"/>
</dbReference>
<sequence>MAISHEYSLRGTSQSMVALEDRFEVMKEIGDGSFGSVVLARTRTAGANVARRGTMVAIKTMKKTFESFAPCLELREVIFLRTLPHHVHLVPALDIFLDPLSKKLHICMEYMDGNLYQLMKARDHKFLEGKHVKSILYQILSGLDHIHAHNFFHRDIKPENILVSTSAPVDSAFTRYSNLVTPPSTPPTYTVKIADFGLARETHSRSPYTTYVSTRWYRAPEVLLRAGEYSAPVDIWAVGAMAVEIATLKPLFPGGNEVDQVWRICEIMGSPGNWYTKSGAKVGGGEWRDGNRLAQKLGFTFPKMAPHSMESILQPPHWPQSLSNFVTSCLMWDPRNRPTSTQALNHEYFTDAVDPLLRPKSSTARLMGRKMSEKNIRPAAKDGSESPALSTKPSWFRRSLVVRSDSPAPVVEPEPVRPAPVTQTTTAEMQAAKGRSAAKRATWANGAPMPILPSIRPVSPLSNAVTAQANSAVAHHNHQVSAMQQQADAAKSKKIGRQLSVNSHGNHYSDAHRQEAERALNGIGNGTNSAAQKESFFSHLRKRARRLSGRNQAAAVNYDVEANAGCSPWPNRSSVALDANMVEAKNVEFAELDKAVQDIKYGIESANPPPQLTSVPNHVLSKRQSVPGGPLRSMTESPSPVGGPVSSRTRRALQMSSHPVHRYETPEEEDELLDEVLHSASKAARRLAQRYDEDSSSSLYKEDSHVSDLANDSSRTLNPYPTPSPSAKRDGVSFGLNDSTPVKQRESKVNGENSNRQWPTPPYSDQEWAAAVANTILSESTYR</sequence>
<dbReference type="Gene3D" id="1.10.510.10">
    <property type="entry name" value="Transferase(Phosphotransferase) domain 1"/>
    <property type="match status" value="1"/>
</dbReference>
<dbReference type="KEGG" id="trg:TRUGW13939_08678"/>
<dbReference type="EMBL" id="CP055902">
    <property type="protein sequence ID" value="QKX61526.1"/>
    <property type="molecule type" value="Genomic_DNA"/>
</dbReference>
<feature type="binding site" evidence="4">
    <location>
        <position position="59"/>
    </location>
    <ligand>
        <name>ATP</name>
        <dbReference type="ChEBI" id="CHEBI:30616"/>
    </ligand>
</feature>
<evidence type="ECO:0000259" key="6">
    <source>
        <dbReference type="PROSITE" id="PS50011"/>
    </source>
</evidence>
<keyword evidence="1" id="KW-0808">Transferase</keyword>
<dbReference type="PROSITE" id="PS00108">
    <property type="entry name" value="PROTEIN_KINASE_ST"/>
    <property type="match status" value="1"/>
</dbReference>
<dbReference type="GeneID" id="55996166"/>
<evidence type="ECO:0000256" key="3">
    <source>
        <dbReference type="ARBA" id="ARBA00022840"/>
    </source>
</evidence>
<evidence type="ECO:0000256" key="1">
    <source>
        <dbReference type="ARBA" id="ARBA00022527"/>
    </source>
</evidence>
<feature type="region of interest" description="Disordered" evidence="5">
    <location>
        <begin position="606"/>
        <end position="671"/>
    </location>
</feature>
<dbReference type="GO" id="GO:0005524">
    <property type="term" value="F:ATP binding"/>
    <property type="evidence" value="ECO:0007669"/>
    <property type="project" value="UniProtKB-UniRule"/>
</dbReference>
<dbReference type="CDD" id="cd07830">
    <property type="entry name" value="STKc_MAK_like"/>
    <property type="match status" value="1"/>
</dbReference>
<dbReference type="SUPFAM" id="SSF56112">
    <property type="entry name" value="Protein kinase-like (PK-like)"/>
    <property type="match status" value="1"/>
</dbReference>
<dbReference type="FunFam" id="3.30.200.20:FF:000233">
    <property type="entry name" value="Meiosis induction protein kinase"/>
    <property type="match status" value="1"/>
</dbReference>
<dbReference type="InterPro" id="IPR008271">
    <property type="entry name" value="Ser/Thr_kinase_AS"/>
</dbReference>
<protein>
    <recommendedName>
        <fullName evidence="6">Protein kinase domain-containing protein</fullName>
    </recommendedName>
</protein>
<feature type="compositionally biased region" description="Low complexity" evidence="5">
    <location>
        <begin position="637"/>
        <end position="647"/>
    </location>
</feature>
<dbReference type="PROSITE" id="PS50011">
    <property type="entry name" value="PROTEIN_KINASE_DOM"/>
    <property type="match status" value="1"/>
</dbReference>
<dbReference type="InterPro" id="IPR050117">
    <property type="entry name" value="MAPK"/>
</dbReference>
<evidence type="ECO:0000256" key="2">
    <source>
        <dbReference type="ARBA" id="ARBA00022741"/>
    </source>
</evidence>
<dbReference type="PANTHER" id="PTHR24055">
    <property type="entry name" value="MITOGEN-ACTIVATED PROTEIN KINASE"/>
    <property type="match status" value="1"/>
</dbReference>
<dbReference type="AlphaFoldDB" id="A0A7H8R5R7"/>
<dbReference type="InterPro" id="IPR000719">
    <property type="entry name" value="Prot_kinase_dom"/>
</dbReference>